<dbReference type="PROSITE" id="PS50995">
    <property type="entry name" value="HTH_MARR_2"/>
    <property type="match status" value="1"/>
</dbReference>
<protein>
    <recommendedName>
        <fullName evidence="4">HTH marR-type domain-containing protein</fullName>
    </recommendedName>
</protein>
<keyword evidence="6" id="KW-1185">Reference proteome</keyword>
<reference evidence="6" key="1">
    <citation type="journal article" date="2019" name="Int. J. Syst. Evol. Microbiol.">
        <title>The Global Catalogue of Microorganisms (GCM) 10K type strain sequencing project: providing services to taxonomists for standard genome sequencing and annotation.</title>
        <authorList>
            <consortium name="The Broad Institute Genomics Platform"/>
            <consortium name="The Broad Institute Genome Sequencing Center for Infectious Disease"/>
            <person name="Wu L."/>
            <person name="Ma J."/>
        </authorList>
    </citation>
    <scope>NUCLEOTIDE SEQUENCE [LARGE SCALE GENOMIC DNA]</scope>
    <source>
        <strain evidence="6">JCM 17442</strain>
    </source>
</reference>
<evidence type="ECO:0000256" key="1">
    <source>
        <dbReference type="ARBA" id="ARBA00023015"/>
    </source>
</evidence>
<evidence type="ECO:0000313" key="6">
    <source>
        <dbReference type="Proteomes" id="UP001501594"/>
    </source>
</evidence>
<evidence type="ECO:0000259" key="4">
    <source>
        <dbReference type="PROSITE" id="PS50995"/>
    </source>
</evidence>
<evidence type="ECO:0000256" key="3">
    <source>
        <dbReference type="ARBA" id="ARBA00023163"/>
    </source>
</evidence>
<dbReference type="RefSeq" id="WP_344797117.1">
    <property type="nucleotide sequence ID" value="NZ_BAABAU010000004.1"/>
</dbReference>
<dbReference type="PANTHER" id="PTHR42756">
    <property type="entry name" value="TRANSCRIPTIONAL REGULATOR, MARR"/>
    <property type="match status" value="1"/>
</dbReference>
<proteinExistence type="predicted"/>
<dbReference type="PANTHER" id="PTHR42756:SF1">
    <property type="entry name" value="TRANSCRIPTIONAL REPRESSOR OF EMRAB OPERON"/>
    <property type="match status" value="1"/>
</dbReference>
<keyword evidence="3" id="KW-0804">Transcription</keyword>
<dbReference type="Proteomes" id="UP001501594">
    <property type="component" value="Unassembled WGS sequence"/>
</dbReference>
<dbReference type="InterPro" id="IPR036388">
    <property type="entry name" value="WH-like_DNA-bd_sf"/>
</dbReference>
<dbReference type="EMBL" id="BAABAU010000004">
    <property type="protein sequence ID" value="GAA4267110.1"/>
    <property type="molecule type" value="Genomic_DNA"/>
</dbReference>
<dbReference type="PRINTS" id="PR00598">
    <property type="entry name" value="HTHMARR"/>
</dbReference>
<dbReference type="SMART" id="SM00347">
    <property type="entry name" value="HTH_MARR"/>
    <property type="match status" value="1"/>
</dbReference>
<gene>
    <name evidence="5" type="ORF">GCM10022256_27220</name>
</gene>
<organism evidence="5 6">
    <name type="scientific">Frondihabitans peucedani</name>
    <dbReference type="NCBI Taxonomy" id="598626"/>
    <lineage>
        <taxon>Bacteria</taxon>
        <taxon>Bacillati</taxon>
        <taxon>Actinomycetota</taxon>
        <taxon>Actinomycetes</taxon>
        <taxon>Micrococcales</taxon>
        <taxon>Microbacteriaceae</taxon>
        <taxon>Frondihabitans</taxon>
    </lineage>
</organism>
<sequence>MVEDDSERAPARLRSLLTWQAGRLNLLGTRLTAAQLPANGRSDYAVLAALEERGPISQADLGRILGLDRNAVNTIATRLDDAGRITRTTDTSDRRRNVVALTAAGRKALAELQSATDRVQAELAAPLTADEARRLSALLAKIIDANPGLPS</sequence>
<evidence type="ECO:0000256" key="2">
    <source>
        <dbReference type="ARBA" id="ARBA00023125"/>
    </source>
</evidence>
<keyword evidence="1" id="KW-0805">Transcription regulation</keyword>
<dbReference type="Gene3D" id="1.10.10.10">
    <property type="entry name" value="Winged helix-like DNA-binding domain superfamily/Winged helix DNA-binding domain"/>
    <property type="match status" value="1"/>
</dbReference>
<dbReference type="SUPFAM" id="SSF46785">
    <property type="entry name" value="Winged helix' DNA-binding domain"/>
    <property type="match status" value="1"/>
</dbReference>
<keyword evidence="2" id="KW-0238">DNA-binding</keyword>
<feature type="domain" description="HTH marR-type" evidence="4">
    <location>
        <begin position="10"/>
        <end position="144"/>
    </location>
</feature>
<evidence type="ECO:0000313" key="5">
    <source>
        <dbReference type="EMBL" id="GAA4267110.1"/>
    </source>
</evidence>
<comment type="caution">
    <text evidence="5">The sequence shown here is derived from an EMBL/GenBank/DDBJ whole genome shotgun (WGS) entry which is preliminary data.</text>
</comment>
<name>A0ABP8E4E8_9MICO</name>
<accession>A0ABP8E4E8</accession>
<dbReference type="Pfam" id="PF01047">
    <property type="entry name" value="MarR"/>
    <property type="match status" value="1"/>
</dbReference>
<dbReference type="InterPro" id="IPR000835">
    <property type="entry name" value="HTH_MarR-typ"/>
</dbReference>
<dbReference type="InterPro" id="IPR036390">
    <property type="entry name" value="WH_DNA-bd_sf"/>
</dbReference>